<evidence type="ECO:0000256" key="2">
    <source>
        <dbReference type="ARBA" id="ARBA00022475"/>
    </source>
</evidence>
<gene>
    <name evidence="10" type="ORF">HMPREF9088_0018</name>
</gene>
<dbReference type="PANTHER" id="PTHR34390">
    <property type="entry name" value="UPF0442 PROTEIN YJJB-RELATED"/>
    <property type="match status" value="1"/>
</dbReference>
<sequence length="148" mass="16362">MEWIIQALLSYFSTIGFGIIANIPRRALHASGIAGMISWLIFLILRAHSFGIGSANFFAAFFIGLASIFFSRRKKMPMIIFIVPSLVPLVPGAPAYQAVREFVLGNPADGFQSMLTVIITAGAIAAAFMMTNLVEQLVIKWHFRKKVR</sequence>
<keyword evidence="3" id="KW-0997">Cell inner membrane</keyword>
<dbReference type="GO" id="GO:0015744">
    <property type="term" value="P:succinate transport"/>
    <property type="evidence" value="ECO:0007669"/>
    <property type="project" value="TreeGrafter"/>
</dbReference>
<dbReference type="OrthoDB" id="9810047at2"/>
<evidence type="ECO:0000256" key="3">
    <source>
        <dbReference type="ARBA" id="ARBA00022519"/>
    </source>
</evidence>
<dbReference type="EMBL" id="AEPV01000001">
    <property type="protein sequence ID" value="EFU75155.1"/>
    <property type="molecule type" value="Genomic_DNA"/>
</dbReference>
<dbReference type="RefSeq" id="WP_007207039.1">
    <property type="nucleotide sequence ID" value="NZ_GL622241.1"/>
</dbReference>
<accession>E6LCC8</accession>
<dbReference type="Proteomes" id="UP000010296">
    <property type="component" value="Unassembled WGS sequence"/>
</dbReference>
<feature type="domain" description="Threonine/Serine exporter ThrE" evidence="9">
    <location>
        <begin position="6"/>
        <end position="133"/>
    </location>
</feature>
<feature type="transmembrane region" description="Helical" evidence="8">
    <location>
        <begin position="78"/>
        <end position="99"/>
    </location>
</feature>
<dbReference type="InterPro" id="IPR024528">
    <property type="entry name" value="ThrE_2"/>
</dbReference>
<protein>
    <recommendedName>
        <fullName evidence="9">Threonine/Serine exporter ThrE domain-containing protein</fullName>
    </recommendedName>
</protein>
<comment type="similarity">
    <text evidence="7">Belongs to the ThrE exporter (TC 2.A.79) family.</text>
</comment>
<organism evidence="10 11">
    <name type="scientific">Enterococcus italicus (strain DSM 15952 / CCUG 50447 / LMG 22039 / TP 1.5)</name>
    <dbReference type="NCBI Taxonomy" id="888064"/>
    <lineage>
        <taxon>Bacteria</taxon>
        <taxon>Bacillati</taxon>
        <taxon>Bacillota</taxon>
        <taxon>Bacilli</taxon>
        <taxon>Lactobacillales</taxon>
        <taxon>Enterococcaceae</taxon>
        <taxon>Enterococcus</taxon>
    </lineage>
</organism>
<evidence type="ECO:0000256" key="4">
    <source>
        <dbReference type="ARBA" id="ARBA00022692"/>
    </source>
</evidence>
<comment type="caution">
    <text evidence="10">The sequence shown here is derived from an EMBL/GenBank/DDBJ whole genome shotgun (WGS) entry which is preliminary data.</text>
</comment>
<evidence type="ECO:0000256" key="6">
    <source>
        <dbReference type="ARBA" id="ARBA00023136"/>
    </source>
</evidence>
<dbReference type="GO" id="GO:0005886">
    <property type="term" value="C:plasma membrane"/>
    <property type="evidence" value="ECO:0007669"/>
    <property type="project" value="UniProtKB-SubCell"/>
</dbReference>
<evidence type="ECO:0000259" key="9">
    <source>
        <dbReference type="Pfam" id="PF12821"/>
    </source>
</evidence>
<evidence type="ECO:0000313" key="11">
    <source>
        <dbReference type="Proteomes" id="UP000010296"/>
    </source>
</evidence>
<comment type="subcellular location">
    <subcellularLocation>
        <location evidence="1">Cell membrane</location>
        <topology evidence="1">Multi-pass membrane protein</topology>
    </subcellularLocation>
</comment>
<evidence type="ECO:0000313" key="10">
    <source>
        <dbReference type="EMBL" id="EFU75155.1"/>
    </source>
</evidence>
<name>E6LCC8_ENTI1</name>
<dbReference type="GeneID" id="302706996"/>
<keyword evidence="4 8" id="KW-0812">Transmembrane</keyword>
<keyword evidence="2" id="KW-1003">Cell membrane</keyword>
<evidence type="ECO:0000256" key="7">
    <source>
        <dbReference type="ARBA" id="ARBA00034125"/>
    </source>
</evidence>
<keyword evidence="5 8" id="KW-1133">Transmembrane helix</keyword>
<evidence type="ECO:0000256" key="8">
    <source>
        <dbReference type="SAM" id="Phobius"/>
    </source>
</evidence>
<dbReference type="eggNOG" id="COG3610">
    <property type="taxonomic scope" value="Bacteria"/>
</dbReference>
<keyword evidence="11" id="KW-1185">Reference proteome</keyword>
<proteinExistence type="inferred from homology"/>
<keyword evidence="6 8" id="KW-0472">Membrane</keyword>
<feature type="transmembrane region" description="Helical" evidence="8">
    <location>
        <begin position="111"/>
        <end position="134"/>
    </location>
</feature>
<evidence type="ECO:0000256" key="5">
    <source>
        <dbReference type="ARBA" id="ARBA00022989"/>
    </source>
</evidence>
<evidence type="ECO:0000256" key="1">
    <source>
        <dbReference type="ARBA" id="ARBA00004651"/>
    </source>
</evidence>
<reference evidence="10 11" key="1">
    <citation type="submission" date="2010-12" db="EMBL/GenBank/DDBJ databases">
        <authorList>
            <person name="Muzny D."/>
            <person name="Qin X."/>
            <person name="Deng J."/>
            <person name="Jiang H."/>
            <person name="Liu Y."/>
            <person name="Qu J."/>
            <person name="Song X.-Z."/>
            <person name="Zhang L."/>
            <person name="Thornton R."/>
            <person name="Coyle M."/>
            <person name="Francisco L."/>
            <person name="Jackson L."/>
            <person name="Javaid M."/>
            <person name="Korchina V."/>
            <person name="Kovar C."/>
            <person name="Mata R."/>
            <person name="Mathew T."/>
            <person name="Ngo R."/>
            <person name="Nguyen L."/>
            <person name="Nguyen N."/>
            <person name="Okwuonu G."/>
            <person name="Ongeri F."/>
            <person name="Pham C."/>
            <person name="Simmons D."/>
            <person name="Wilczek-Boney K."/>
            <person name="Hale W."/>
            <person name="Jakkamsetti A."/>
            <person name="Pham P."/>
            <person name="Ruth R."/>
            <person name="San Lucas F."/>
            <person name="Warren J."/>
            <person name="Zhang J."/>
            <person name="Zhao Z."/>
            <person name="Zhou C."/>
            <person name="Zhu D."/>
            <person name="Lee S."/>
            <person name="Bess C."/>
            <person name="Blankenburg K."/>
            <person name="Forbes L."/>
            <person name="Fu Q."/>
            <person name="Gubbala S."/>
            <person name="Hirani K."/>
            <person name="Jayaseelan J.C."/>
            <person name="Lara F."/>
            <person name="Munidasa M."/>
            <person name="Palculict T."/>
            <person name="Patil S."/>
            <person name="Pu L.-L."/>
            <person name="Saada N."/>
            <person name="Tang L."/>
            <person name="Weissenberger G."/>
            <person name="Zhu Y."/>
            <person name="Hemphill L."/>
            <person name="Shang Y."/>
            <person name="Youmans B."/>
            <person name="Ayvaz T."/>
            <person name="Ross M."/>
            <person name="Santibanez J."/>
            <person name="Aqrawi P."/>
            <person name="Gross S."/>
            <person name="Joshi V."/>
            <person name="Fowler G."/>
            <person name="Nazareth L."/>
            <person name="Reid J."/>
            <person name="Worley K."/>
            <person name="Petrosino J."/>
            <person name="Highlander S."/>
            <person name="Gibbs R."/>
        </authorList>
    </citation>
    <scope>NUCLEOTIDE SEQUENCE [LARGE SCALE GENOMIC DNA]</scope>
    <source>
        <strain evidence="11">DSM 15952 / CCUG 50447 / LMG 22039 / TP 1.5</strain>
    </source>
</reference>
<dbReference type="HOGENOM" id="CLU_117642_3_0_9"/>
<dbReference type="Pfam" id="PF12821">
    <property type="entry name" value="ThrE_2"/>
    <property type="match status" value="1"/>
</dbReference>
<dbReference type="STRING" id="888064.HMPREF9088_0018"/>
<dbReference type="PANTHER" id="PTHR34390:SF1">
    <property type="entry name" value="SUCCINATE TRANSPORTER SUBUNIT YJJB-RELATED"/>
    <property type="match status" value="1"/>
</dbReference>
<dbReference type="InterPro" id="IPR050539">
    <property type="entry name" value="ThrE_Dicarb/AminoAcid_Exp"/>
</dbReference>
<feature type="transmembrane region" description="Helical" evidence="8">
    <location>
        <begin position="27"/>
        <end position="45"/>
    </location>
</feature>
<feature type="transmembrane region" description="Helical" evidence="8">
    <location>
        <begin position="51"/>
        <end position="71"/>
    </location>
</feature>
<dbReference type="AlphaFoldDB" id="E6LCC8"/>
<dbReference type="PATRIC" id="fig|888064.11.peg.683"/>